<dbReference type="EMBL" id="QGQD01000058">
    <property type="protein sequence ID" value="TLD00141.1"/>
    <property type="molecule type" value="Genomic_DNA"/>
</dbReference>
<evidence type="ECO:0000259" key="4">
    <source>
        <dbReference type="PROSITE" id="PS01124"/>
    </source>
</evidence>
<reference evidence="5 6" key="1">
    <citation type="journal article" date="2019" name="Anaerobe">
        <title>Detection of Robinsoniella peoriensis in multiple bone samples of a trauma patient.</title>
        <authorList>
            <person name="Schrottner P."/>
            <person name="Hartwich K."/>
            <person name="Bunk B."/>
            <person name="Schober I."/>
            <person name="Helbig S."/>
            <person name="Rudolph W.W."/>
            <person name="Gunzer F."/>
        </authorList>
    </citation>
    <scope>NUCLEOTIDE SEQUENCE [LARGE SCALE GENOMIC DNA]</scope>
    <source>
        <strain evidence="5 6">DSM 106044</strain>
    </source>
</reference>
<evidence type="ECO:0000313" key="5">
    <source>
        <dbReference type="EMBL" id="TLD00141.1"/>
    </source>
</evidence>
<organism evidence="5 6">
    <name type="scientific">Robinsoniella peoriensis</name>
    <dbReference type="NCBI Taxonomy" id="180332"/>
    <lineage>
        <taxon>Bacteria</taxon>
        <taxon>Bacillati</taxon>
        <taxon>Bacillota</taxon>
        <taxon>Clostridia</taxon>
        <taxon>Lachnospirales</taxon>
        <taxon>Lachnospiraceae</taxon>
        <taxon>Robinsoniella</taxon>
    </lineage>
</organism>
<keyword evidence="6" id="KW-1185">Reference proteome</keyword>
<feature type="domain" description="HTH araC/xylS-type" evidence="4">
    <location>
        <begin position="293"/>
        <end position="391"/>
    </location>
</feature>
<evidence type="ECO:0000313" key="6">
    <source>
        <dbReference type="Proteomes" id="UP000306509"/>
    </source>
</evidence>
<dbReference type="GO" id="GO:0003700">
    <property type="term" value="F:DNA-binding transcription factor activity"/>
    <property type="evidence" value="ECO:0007669"/>
    <property type="project" value="InterPro"/>
</dbReference>
<accession>A0A4U8Q5Q5</accession>
<dbReference type="InterPro" id="IPR018060">
    <property type="entry name" value="HTH_AraC"/>
</dbReference>
<dbReference type="SMART" id="SM00342">
    <property type="entry name" value="HTH_ARAC"/>
    <property type="match status" value="1"/>
</dbReference>
<dbReference type="SUPFAM" id="SSF46689">
    <property type="entry name" value="Homeodomain-like"/>
    <property type="match status" value="2"/>
</dbReference>
<dbReference type="AlphaFoldDB" id="A0A4U8Q5Q5"/>
<dbReference type="Pfam" id="PF12833">
    <property type="entry name" value="HTH_18"/>
    <property type="match status" value="1"/>
</dbReference>
<dbReference type="PANTHER" id="PTHR43280">
    <property type="entry name" value="ARAC-FAMILY TRANSCRIPTIONAL REGULATOR"/>
    <property type="match status" value="1"/>
</dbReference>
<dbReference type="PANTHER" id="PTHR43280:SF34">
    <property type="entry name" value="ARAC-FAMILY TRANSCRIPTIONAL REGULATOR"/>
    <property type="match status" value="1"/>
</dbReference>
<dbReference type="PROSITE" id="PS01124">
    <property type="entry name" value="HTH_ARAC_FAMILY_2"/>
    <property type="match status" value="1"/>
</dbReference>
<name>A0A4U8Q5Q5_9FIRM</name>
<dbReference type="InterPro" id="IPR009057">
    <property type="entry name" value="Homeodomain-like_sf"/>
</dbReference>
<protein>
    <submittedName>
        <fullName evidence="5">Transcriptional activator NphR</fullName>
    </submittedName>
</protein>
<evidence type="ECO:0000256" key="3">
    <source>
        <dbReference type="ARBA" id="ARBA00023163"/>
    </source>
</evidence>
<gene>
    <name evidence="5" type="primary">nphR</name>
    <name evidence="5" type="ORF">DSM106044_02980</name>
</gene>
<keyword evidence="3" id="KW-0804">Transcription</keyword>
<dbReference type="STRING" id="180332.GCA_000797495_03054"/>
<evidence type="ECO:0000256" key="1">
    <source>
        <dbReference type="ARBA" id="ARBA00023015"/>
    </source>
</evidence>
<proteinExistence type="predicted"/>
<dbReference type="Gene3D" id="1.10.10.60">
    <property type="entry name" value="Homeodomain-like"/>
    <property type="match status" value="2"/>
</dbReference>
<sequence>MSIEYTCSQLVTMIHAPIRVMDKNGTIIMSYGGMEDHEDPLVCDSSFRMELRKREQTGIPLIIQEPCQILYGIVWDSRDNAYVAGPVCTGRAGRDVSRSLARKHKMNHEEAYRVGEVDMETFGAGILMLNGLLNNQEISRYELWQRNGLKEESLAGSTKQISDEIFDRQERAVAHNPYSQEVREMDSIRKGDCMMLEKSLAETYPGKVGKLARSELRQAKNLAICVITLASRAAIEGGILPELAFTMVDGYIQKIEDMGSVMEIGALMRKAEYNFAFQVWEVKQKGDINPLVERAKDYIFKNMHVKISVQDMAMELGIHADYLSDLFHRTEGITLQRYIMQNRIQLSENLLRYTDYSAKEIGYYFAFHSQSHFGKVFKEVTGMTPGEYRKRFAVMGNDICLQK</sequence>
<keyword evidence="1" id="KW-0805">Transcription regulation</keyword>
<comment type="caution">
    <text evidence="5">The sequence shown here is derived from an EMBL/GenBank/DDBJ whole genome shotgun (WGS) entry which is preliminary data.</text>
</comment>
<dbReference type="RefSeq" id="WP_138002737.1">
    <property type="nucleotide sequence ID" value="NZ_CAUSDN010000095.1"/>
</dbReference>
<evidence type="ECO:0000256" key="2">
    <source>
        <dbReference type="ARBA" id="ARBA00023125"/>
    </source>
</evidence>
<dbReference type="Proteomes" id="UP000306509">
    <property type="component" value="Unassembled WGS sequence"/>
</dbReference>
<dbReference type="GO" id="GO:0043565">
    <property type="term" value="F:sequence-specific DNA binding"/>
    <property type="evidence" value="ECO:0007669"/>
    <property type="project" value="InterPro"/>
</dbReference>
<keyword evidence="2" id="KW-0238">DNA-binding</keyword>